<evidence type="ECO:0000256" key="1">
    <source>
        <dbReference type="SAM" id="Phobius"/>
    </source>
</evidence>
<feature type="transmembrane region" description="Helical" evidence="1">
    <location>
        <begin position="37"/>
        <end position="58"/>
    </location>
</feature>
<dbReference type="GeneID" id="29803214"/>
<proteinExistence type="predicted"/>
<dbReference type="Proteomes" id="UP000182635">
    <property type="component" value="Unassembled WGS sequence"/>
</dbReference>
<name>A0A1I2RNV5_9LACO</name>
<protein>
    <submittedName>
        <fullName evidence="2">Uncharacterized membrane protein</fullName>
    </submittedName>
</protein>
<keyword evidence="1" id="KW-0472">Membrane</keyword>
<dbReference type="GO" id="GO:0016020">
    <property type="term" value="C:membrane"/>
    <property type="evidence" value="ECO:0007669"/>
    <property type="project" value="InterPro"/>
</dbReference>
<dbReference type="OrthoDB" id="2988652at2"/>
<feature type="transmembrane region" description="Helical" evidence="1">
    <location>
        <begin position="78"/>
        <end position="98"/>
    </location>
</feature>
<dbReference type="Pfam" id="PF07155">
    <property type="entry name" value="ECF-ribofla_trS"/>
    <property type="match status" value="1"/>
</dbReference>
<dbReference type="EMBL" id="FOPI01000019">
    <property type="protein sequence ID" value="SFG42344.1"/>
    <property type="molecule type" value="Genomic_DNA"/>
</dbReference>
<accession>A0A1I2RNV5</accession>
<keyword evidence="1" id="KW-1133">Transmembrane helix</keyword>
<dbReference type="RefSeq" id="WP_014074222.1">
    <property type="nucleotide sequence ID" value="NZ_AYYL01000012.1"/>
</dbReference>
<feature type="transmembrane region" description="Helical" evidence="1">
    <location>
        <begin position="6"/>
        <end position="25"/>
    </location>
</feature>
<sequence>MRNEKLYAVIRAAFFAALDYVFAMFQIHVPSPVGHPFVDLGFSFVALGTLFLGFKYGFISGAIGLGLFDLLNGYANHAYLTVMEVLLLTAAVAVSYRLLKRNDGLSRSSLITIGIVSGLVKMFSGYLRYLAESLIDAGLPFGKAAVTALAAFPADFATGFVMFFAVPVFFVVMSRVTSRMNLSVQRH</sequence>
<evidence type="ECO:0000313" key="2">
    <source>
        <dbReference type="EMBL" id="SFG42344.1"/>
    </source>
</evidence>
<keyword evidence="1" id="KW-0812">Transmembrane</keyword>
<dbReference type="AlphaFoldDB" id="A0A1I2RNV5"/>
<reference evidence="3" key="1">
    <citation type="submission" date="2016-10" db="EMBL/GenBank/DDBJ databases">
        <authorList>
            <person name="Varghese N."/>
            <person name="Submissions S."/>
        </authorList>
    </citation>
    <scope>NUCLEOTIDE SEQUENCE [LARGE SCALE GENOMIC DNA]</scope>
    <source>
        <strain evidence="3">DSM 20403</strain>
    </source>
</reference>
<gene>
    <name evidence="2" type="ORF">SAMN02910432_01308</name>
</gene>
<feature type="transmembrane region" description="Helical" evidence="1">
    <location>
        <begin position="149"/>
        <end position="172"/>
    </location>
</feature>
<dbReference type="Gene3D" id="1.10.1760.20">
    <property type="match status" value="1"/>
</dbReference>
<dbReference type="InterPro" id="IPR009825">
    <property type="entry name" value="ECF_substrate-spec-like"/>
</dbReference>
<organism evidence="2 3">
    <name type="scientific">Ligilactobacillus ruminis DSM 20403 = NBRC 102161</name>
    <dbReference type="NCBI Taxonomy" id="1423798"/>
    <lineage>
        <taxon>Bacteria</taxon>
        <taxon>Bacillati</taxon>
        <taxon>Bacillota</taxon>
        <taxon>Bacilli</taxon>
        <taxon>Lactobacillales</taxon>
        <taxon>Lactobacillaceae</taxon>
        <taxon>Ligilactobacillus</taxon>
    </lineage>
</organism>
<evidence type="ECO:0000313" key="3">
    <source>
        <dbReference type="Proteomes" id="UP000182635"/>
    </source>
</evidence>